<feature type="domain" description="DUF1653" evidence="1">
    <location>
        <begin position="18"/>
        <end position="78"/>
    </location>
</feature>
<protein>
    <recommendedName>
        <fullName evidence="1">DUF1653 domain-containing protein</fullName>
    </recommendedName>
</protein>
<evidence type="ECO:0000259" key="1">
    <source>
        <dbReference type="Pfam" id="PF07866"/>
    </source>
</evidence>
<dbReference type="EMBL" id="BNBI01000006">
    <property type="protein sequence ID" value="GHF03088.1"/>
    <property type="molecule type" value="Genomic_DNA"/>
</dbReference>
<dbReference type="InterPro" id="IPR037135">
    <property type="entry name" value="DUF1653-like_dom_sf"/>
</dbReference>
<name>A0A919AFS8_9ACTN</name>
<dbReference type="Gene3D" id="2.30.30.320">
    <property type="entry name" value="DUF1653-like domain"/>
    <property type="match status" value="1"/>
</dbReference>
<proteinExistence type="predicted"/>
<comment type="caution">
    <text evidence="2">The sequence shown here is derived from an EMBL/GenBank/DDBJ whole genome shotgun (WGS) entry which is preliminary data.</text>
</comment>
<dbReference type="Proteomes" id="UP000630718">
    <property type="component" value="Unassembled WGS sequence"/>
</dbReference>
<dbReference type="AlphaFoldDB" id="A0A919AFS8"/>
<reference evidence="2" key="2">
    <citation type="submission" date="2020-09" db="EMBL/GenBank/DDBJ databases">
        <authorList>
            <person name="Sun Q."/>
            <person name="Ohkuma M."/>
        </authorList>
    </citation>
    <scope>NUCLEOTIDE SEQUENCE</scope>
    <source>
        <strain evidence="2">JCM 4477</strain>
    </source>
</reference>
<sequence length="83" mass="9582">MTYSGAALYGNGCKIRPGIYRHYKGELYRVLHVAQHSETSEQLVVYQGLYGKHDIWARPLSMFQEAVETQSGPKQRFSFVRDE</sequence>
<evidence type="ECO:0000313" key="2">
    <source>
        <dbReference type="EMBL" id="GHF03088.1"/>
    </source>
</evidence>
<accession>A0A919AFS8</accession>
<evidence type="ECO:0000313" key="3">
    <source>
        <dbReference type="Proteomes" id="UP000630718"/>
    </source>
</evidence>
<dbReference type="RefSeq" id="WP_268257641.1">
    <property type="nucleotide sequence ID" value="NZ_BNBI01000006.1"/>
</dbReference>
<dbReference type="Pfam" id="PF07866">
    <property type="entry name" value="DUF1653"/>
    <property type="match status" value="1"/>
</dbReference>
<dbReference type="InterPro" id="IPR023387">
    <property type="entry name" value="DUF1653-like_dom"/>
</dbReference>
<organism evidence="2 3">
    <name type="scientific">Streptomyces fumanus</name>
    <dbReference type="NCBI Taxonomy" id="67302"/>
    <lineage>
        <taxon>Bacteria</taxon>
        <taxon>Bacillati</taxon>
        <taxon>Actinomycetota</taxon>
        <taxon>Actinomycetes</taxon>
        <taxon>Kitasatosporales</taxon>
        <taxon>Streptomycetaceae</taxon>
        <taxon>Streptomyces</taxon>
    </lineage>
</organism>
<keyword evidence="3" id="KW-1185">Reference proteome</keyword>
<gene>
    <name evidence="2" type="ORF">GCM10018772_29900</name>
</gene>
<reference evidence="2" key="1">
    <citation type="journal article" date="2014" name="Int. J. Syst. Evol. Microbiol.">
        <title>Complete genome sequence of Corynebacterium casei LMG S-19264T (=DSM 44701T), isolated from a smear-ripened cheese.</title>
        <authorList>
            <consortium name="US DOE Joint Genome Institute (JGI-PGF)"/>
            <person name="Walter F."/>
            <person name="Albersmeier A."/>
            <person name="Kalinowski J."/>
            <person name="Ruckert C."/>
        </authorList>
    </citation>
    <scope>NUCLEOTIDE SEQUENCE</scope>
    <source>
        <strain evidence="2">JCM 4477</strain>
    </source>
</reference>